<feature type="region of interest" description="Disordered" evidence="1">
    <location>
        <begin position="63"/>
        <end position="83"/>
    </location>
</feature>
<organism evidence="2 3">
    <name type="scientific">Microbacterium aurugineum</name>
    <dbReference type="NCBI Taxonomy" id="2851642"/>
    <lineage>
        <taxon>Bacteria</taxon>
        <taxon>Bacillati</taxon>
        <taxon>Actinomycetota</taxon>
        <taxon>Actinomycetes</taxon>
        <taxon>Micrococcales</taxon>
        <taxon>Microbacteriaceae</taxon>
        <taxon>Microbacterium</taxon>
    </lineage>
</organism>
<protein>
    <submittedName>
        <fullName evidence="2">Uncharacterized protein</fullName>
    </submittedName>
</protein>
<dbReference type="EMBL" id="CP078078">
    <property type="protein sequence ID" value="UPL19060.1"/>
    <property type="molecule type" value="Genomic_DNA"/>
</dbReference>
<feature type="compositionally biased region" description="Acidic residues" evidence="1">
    <location>
        <begin position="67"/>
        <end position="83"/>
    </location>
</feature>
<sequence>MGMFQQKPEEEQSPWALPSEPVKRSEAEVLGEEPAVDPLSLGLGFGATTEVSSIVFPIAEPAAEAVGDYEAEEPVDDAGAESD</sequence>
<dbReference type="RefSeq" id="WP_261811666.1">
    <property type="nucleotide sequence ID" value="NZ_CP078078.1"/>
</dbReference>
<reference evidence="2 3" key="1">
    <citation type="submission" date="2021-06" db="EMBL/GenBank/DDBJ databases">
        <title>Genome-based taxonomic framework of Microbacterium strains isolated from marine environment, the description of four new species and reclassification of four preexisting species.</title>
        <authorList>
            <person name="Lee S.D."/>
            <person name="Kim S.-M."/>
            <person name="Byeon Y.-S."/>
            <person name="Yang H.L."/>
            <person name="Kim I.S."/>
        </authorList>
    </citation>
    <scope>NUCLEOTIDE SEQUENCE [LARGE SCALE GENOMIC DNA]</scope>
    <source>
        <strain evidence="2 3">KSW4-10</strain>
    </source>
</reference>
<gene>
    <name evidence="2" type="ORF">KV397_15450</name>
</gene>
<keyword evidence="3" id="KW-1185">Reference proteome</keyword>
<name>A0ABY4J3D5_9MICO</name>
<evidence type="ECO:0000313" key="3">
    <source>
        <dbReference type="Proteomes" id="UP000830631"/>
    </source>
</evidence>
<evidence type="ECO:0000256" key="1">
    <source>
        <dbReference type="SAM" id="MobiDB-lite"/>
    </source>
</evidence>
<feature type="region of interest" description="Disordered" evidence="1">
    <location>
        <begin position="1"/>
        <end position="41"/>
    </location>
</feature>
<accession>A0ABY4J3D5</accession>
<proteinExistence type="predicted"/>
<dbReference type="Proteomes" id="UP000830631">
    <property type="component" value="Chromosome"/>
</dbReference>
<evidence type="ECO:0000313" key="2">
    <source>
        <dbReference type="EMBL" id="UPL19060.1"/>
    </source>
</evidence>